<dbReference type="InterPro" id="IPR027417">
    <property type="entry name" value="P-loop_NTPase"/>
</dbReference>
<comment type="caution">
    <text evidence="1">The sequence shown here is derived from an EMBL/GenBank/DDBJ whole genome shotgun (WGS) entry which is preliminary data.</text>
</comment>
<dbReference type="Gene3D" id="3.40.50.300">
    <property type="entry name" value="P-loop containing nucleotide triphosphate hydrolases"/>
    <property type="match status" value="1"/>
</dbReference>
<sequence length="240" mass="27464">MEFRAELINEDFANRLLGLLALNRRGSFMGIDEGRARVEKFIQSTNWEDVESVRMFIDNVDTALHIDQRETPSVVTQLKDQILKGRKPEEVFDLLYGLEYVRPRYILRWEGKDIAVLSPGERGTLLLVFYLLIDLGDMPLVIDQPEGNLDNHTVAKILVDCIREARRKRQVFIVTHNPNLAVVCDADQIVHASIEKDKGNIITYKTGSLENPAMSKYVTDVLEGTRWAFDVRGKKYDVGE</sequence>
<dbReference type="AlphaFoldDB" id="A0A533QE49"/>
<gene>
    <name evidence="1" type="ORF">JETT_0606</name>
</gene>
<protein>
    <submittedName>
        <fullName evidence="1">PHP N-terminal domain protein</fullName>
    </submittedName>
</protein>
<evidence type="ECO:0000313" key="1">
    <source>
        <dbReference type="EMBL" id="TLD43036.1"/>
    </source>
</evidence>
<reference evidence="1 2" key="1">
    <citation type="submission" date="2019-04" db="EMBL/GenBank/DDBJ databases">
        <title>Genome of a novel bacterium Candidatus Jettenia ecosi reconstructed from metagenome of an anammox bioreactor.</title>
        <authorList>
            <person name="Mardanov A.V."/>
            <person name="Beletsky A.V."/>
            <person name="Ravin N.V."/>
            <person name="Botchkova E.A."/>
            <person name="Litti Y.V."/>
            <person name="Nozhevnikova A.N."/>
        </authorList>
    </citation>
    <scope>NUCLEOTIDE SEQUENCE [LARGE SCALE GENOMIC DNA]</scope>
    <source>
        <strain evidence="1">J2</strain>
    </source>
</reference>
<accession>A0A533QE49</accession>
<dbReference type="SUPFAM" id="SSF52540">
    <property type="entry name" value="P-loop containing nucleoside triphosphate hydrolases"/>
    <property type="match status" value="1"/>
</dbReference>
<organism evidence="1 2">
    <name type="scientific">Candidatus Jettenia ecosi</name>
    <dbReference type="NCBI Taxonomy" id="2494326"/>
    <lineage>
        <taxon>Bacteria</taxon>
        <taxon>Pseudomonadati</taxon>
        <taxon>Planctomycetota</taxon>
        <taxon>Candidatus Brocadiia</taxon>
        <taxon>Candidatus Brocadiales</taxon>
        <taxon>Candidatus Brocadiaceae</taxon>
        <taxon>Candidatus Jettenia</taxon>
    </lineage>
</organism>
<dbReference type="Proteomes" id="UP000319783">
    <property type="component" value="Unassembled WGS sequence"/>
</dbReference>
<evidence type="ECO:0000313" key="2">
    <source>
        <dbReference type="Proteomes" id="UP000319783"/>
    </source>
</evidence>
<dbReference type="EMBL" id="SULG01000008">
    <property type="protein sequence ID" value="TLD43036.1"/>
    <property type="molecule type" value="Genomic_DNA"/>
</dbReference>
<name>A0A533QE49_9BACT</name>
<proteinExistence type="predicted"/>